<dbReference type="RefSeq" id="WP_036944470.1">
    <property type="nucleotide sequence ID" value="NZ_JQKC01000029.1"/>
</dbReference>
<protein>
    <recommendedName>
        <fullName evidence="4">DUF327 domain-containing protein</fullName>
    </recommendedName>
</protein>
<dbReference type="PATRIC" id="fig|398512.5.peg.2534"/>
<dbReference type="InterPro" id="IPR024042">
    <property type="entry name" value="TM1646-like_dom_sf"/>
</dbReference>
<evidence type="ECO:0000313" key="2">
    <source>
        <dbReference type="EMBL" id="KNY27164.1"/>
    </source>
</evidence>
<evidence type="ECO:0000313" key="3">
    <source>
        <dbReference type="Proteomes" id="UP000036923"/>
    </source>
</evidence>
<organism evidence="2 3">
    <name type="scientific">Pseudobacteroides cellulosolvens ATCC 35603 = DSM 2933</name>
    <dbReference type="NCBI Taxonomy" id="398512"/>
    <lineage>
        <taxon>Bacteria</taxon>
        <taxon>Bacillati</taxon>
        <taxon>Bacillota</taxon>
        <taxon>Clostridia</taxon>
        <taxon>Eubacteriales</taxon>
        <taxon>Oscillospiraceae</taxon>
        <taxon>Pseudobacteroides</taxon>
    </lineage>
</organism>
<feature type="region of interest" description="Disordered" evidence="1">
    <location>
        <begin position="1"/>
        <end position="24"/>
    </location>
</feature>
<dbReference type="OrthoDB" id="1680946at2"/>
<reference evidence="3" key="1">
    <citation type="submission" date="2015-07" db="EMBL/GenBank/DDBJ databases">
        <title>Near-Complete Genome Sequence of the Cellulolytic Bacterium Bacteroides (Pseudobacteroides) cellulosolvens ATCC 35603.</title>
        <authorList>
            <person name="Dassa B."/>
            <person name="Utturkar S.M."/>
            <person name="Klingeman D.M."/>
            <person name="Hurt R.A."/>
            <person name="Keller M."/>
            <person name="Xu J."/>
            <person name="Reddy Y.H.K."/>
            <person name="Borovok I."/>
            <person name="Grinberg I.R."/>
            <person name="Lamed R."/>
            <person name="Zhivin O."/>
            <person name="Bayer E.A."/>
            <person name="Brown S.D."/>
        </authorList>
    </citation>
    <scope>NUCLEOTIDE SEQUENCE [LARGE SCALE GENOMIC DNA]</scope>
    <source>
        <strain evidence="3">DSM 2933</strain>
    </source>
</reference>
<proteinExistence type="predicted"/>
<keyword evidence="3" id="KW-1185">Reference proteome</keyword>
<dbReference type="InterPro" id="IPR005585">
    <property type="entry name" value="DUF327"/>
</dbReference>
<dbReference type="Gene3D" id="1.20.120.490">
    <property type="entry name" value="Hypothetical protein TM1646-like domain"/>
    <property type="match status" value="1"/>
</dbReference>
<evidence type="ECO:0008006" key="4">
    <source>
        <dbReference type="Google" id="ProtNLM"/>
    </source>
</evidence>
<dbReference type="eggNOG" id="COG1728">
    <property type="taxonomic scope" value="Bacteria"/>
</dbReference>
<dbReference type="Proteomes" id="UP000036923">
    <property type="component" value="Unassembled WGS sequence"/>
</dbReference>
<dbReference type="SUPFAM" id="SSF158397">
    <property type="entry name" value="TM1646-like"/>
    <property type="match status" value="1"/>
</dbReference>
<gene>
    <name evidence="2" type="ORF">Bccel_2432</name>
</gene>
<dbReference type="EMBL" id="LGTC01000001">
    <property type="protein sequence ID" value="KNY27164.1"/>
    <property type="molecule type" value="Genomic_DNA"/>
</dbReference>
<dbReference type="AlphaFoldDB" id="A0A0L6JN15"/>
<comment type="caution">
    <text evidence="2">The sequence shown here is derived from an EMBL/GenBank/DDBJ whole genome shotgun (WGS) entry which is preliminary data.</text>
</comment>
<sequence length="150" mass="17594">MKVGNLGDNTANITETRGREERKISETRNSNFHTKLAQAEVSNFDERVRNMFNKIAEQGDKLAKKIDIREFKIYKAMISEFLDEIVNNSHKFSKKSFLDRRGRYKVYAVIKRINEELDLLAKEFLNGEKDNIQILQRLDDIRGLILDIIM</sequence>
<dbReference type="Pfam" id="PF03885">
    <property type="entry name" value="DUF327"/>
    <property type="match status" value="1"/>
</dbReference>
<dbReference type="STRING" id="398512.Bccel_2432"/>
<evidence type="ECO:0000256" key="1">
    <source>
        <dbReference type="SAM" id="MobiDB-lite"/>
    </source>
</evidence>
<name>A0A0L6JN15_9FIRM</name>
<accession>A0A0L6JN15</accession>